<feature type="compositionally biased region" description="Basic and acidic residues" evidence="1">
    <location>
        <begin position="246"/>
        <end position="256"/>
    </location>
</feature>
<feature type="domain" description="DUF3752" evidence="2">
    <location>
        <begin position="493"/>
        <end position="627"/>
    </location>
</feature>
<feature type="region of interest" description="Disordered" evidence="1">
    <location>
        <begin position="1"/>
        <end position="137"/>
    </location>
</feature>
<feature type="compositionally biased region" description="Basic residues" evidence="1">
    <location>
        <begin position="72"/>
        <end position="88"/>
    </location>
</feature>
<reference evidence="3" key="1">
    <citation type="submission" date="2022-03" db="EMBL/GenBank/DDBJ databases">
        <authorList>
            <person name="Tunstrom K."/>
        </authorList>
    </citation>
    <scope>NUCLEOTIDE SEQUENCE</scope>
</reference>
<feature type="compositionally biased region" description="Basic and acidic residues" evidence="1">
    <location>
        <begin position="538"/>
        <end position="555"/>
    </location>
</feature>
<feature type="compositionally biased region" description="Basic and acidic residues" evidence="1">
    <location>
        <begin position="584"/>
        <end position="600"/>
    </location>
</feature>
<dbReference type="Proteomes" id="UP001153954">
    <property type="component" value="Unassembled WGS sequence"/>
</dbReference>
<keyword evidence="4" id="KW-1185">Reference proteome</keyword>
<feature type="compositionally biased region" description="Basic and acidic residues" evidence="1">
    <location>
        <begin position="407"/>
        <end position="427"/>
    </location>
</feature>
<evidence type="ECO:0000313" key="3">
    <source>
        <dbReference type="EMBL" id="CAH2099749.1"/>
    </source>
</evidence>
<proteinExistence type="predicted"/>
<protein>
    <recommendedName>
        <fullName evidence="2">DUF3752 domain-containing protein</fullName>
    </recommendedName>
</protein>
<dbReference type="Pfam" id="PF12572">
    <property type="entry name" value="DUF3752"/>
    <property type="match status" value="1"/>
</dbReference>
<accession>A0AAU9UM32</accession>
<name>A0AAU9UM32_EUPED</name>
<comment type="caution">
    <text evidence="3">The sequence shown here is derived from an EMBL/GenBank/DDBJ whole genome shotgun (WGS) entry which is preliminary data.</text>
</comment>
<dbReference type="InterPro" id="IPR022226">
    <property type="entry name" value="DUF3752"/>
</dbReference>
<evidence type="ECO:0000256" key="1">
    <source>
        <dbReference type="SAM" id="MobiDB-lite"/>
    </source>
</evidence>
<evidence type="ECO:0000259" key="2">
    <source>
        <dbReference type="Pfam" id="PF12572"/>
    </source>
</evidence>
<feature type="region of interest" description="Disordered" evidence="1">
    <location>
        <begin position="612"/>
        <end position="634"/>
    </location>
</feature>
<sequence length="634" mass="73335">MLSDESSSDSETGRFKCQSKSQSQKTNENNIKKDSLYGRSSGRIRRSERDDRLHRGIERKRDDRERFERRSRERHRYSRYSPIRRRHSGDRSRNRRTPDRHRERHSIDPRGKSKQRDIRSSSRDKYRRSRSRSYKSPVKVRNIKDEIKVIITGKEKIIDKVDLKSRTEKSVSPEIAKKSAVHKPTISETKKKIIDSPILIEENEGSDASDVVQPGSYYNMIPAIVKEKSEESSEIDSSDDEKLRAKLLNLEKELQKTKKKKHKKKHKRKSSKANKEKQDSSVTSVEVSSTTDIQEVKTDEPTKIPEAEVTSTQKSNQKESSEEGEILSDDNSQSDIEIDPNDLRHKLKRSKVNNKDIKQNLDVCGPALPPHLEKRFRKSSSPATEGPSLPPHLQKKSRNIGPSIPENMRKVLAESSEIDREVTKYESSDDDGIGPLPVGAEDKWSEAHQRLEERAIEMKIKTLDGHSLQNSNIKSREQWMLELPEGKAKYLGLEARSFRAKAGPDMSDRSSWTDTPEDKARKALGIAKEEDANTTLQKEARIRQIESRDDEQEKLVKKHKKKHKREESLLEMHQKKLKKKKKKEDKDEEKKERRPFSREVDLAVNRFDEAQKKSIIKKAQGLNSRFSSGEAKYL</sequence>
<dbReference type="AlphaFoldDB" id="A0AAU9UM32"/>
<feature type="compositionally biased region" description="Basic and acidic residues" evidence="1">
    <location>
        <begin position="89"/>
        <end position="124"/>
    </location>
</feature>
<feature type="region of interest" description="Disordered" evidence="1">
    <location>
        <begin position="500"/>
        <end position="600"/>
    </location>
</feature>
<feature type="compositionally biased region" description="Low complexity" evidence="1">
    <location>
        <begin position="280"/>
        <end position="291"/>
    </location>
</feature>
<feature type="compositionally biased region" description="Polar residues" evidence="1">
    <location>
        <begin position="18"/>
        <end position="29"/>
    </location>
</feature>
<gene>
    <name evidence="3" type="ORF">EEDITHA_LOCUS14689</name>
</gene>
<organism evidence="3 4">
    <name type="scientific">Euphydryas editha</name>
    <name type="common">Edith's checkerspot</name>
    <dbReference type="NCBI Taxonomy" id="104508"/>
    <lineage>
        <taxon>Eukaryota</taxon>
        <taxon>Metazoa</taxon>
        <taxon>Ecdysozoa</taxon>
        <taxon>Arthropoda</taxon>
        <taxon>Hexapoda</taxon>
        <taxon>Insecta</taxon>
        <taxon>Pterygota</taxon>
        <taxon>Neoptera</taxon>
        <taxon>Endopterygota</taxon>
        <taxon>Lepidoptera</taxon>
        <taxon>Glossata</taxon>
        <taxon>Ditrysia</taxon>
        <taxon>Papilionoidea</taxon>
        <taxon>Nymphalidae</taxon>
        <taxon>Nymphalinae</taxon>
        <taxon>Euphydryas</taxon>
    </lineage>
</organism>
<dbReference type="InterPro" id="IPR046331">
    <property type="entry name" value="GPAM1-like"/>
</dbReference>
<feature type="compositionally biased region" description="Basic residues" evidence="1">
    <location>
        <begin position="257"/>
        <end position="272"/>
    </location>
</feature>
<feature type="compositionally biased region" description="Basic and acidic residues" evidence="1">
    <location>
        <begin position="294"/>
        <end position="306"/>
    </location>
</feature>
<dbReference type="PANTHER" id="PTHR46370:SF1">
    <property type="entry name" value="GPALPP MOTIFS-CONTAINING PROTEIN 1"/>
    <property type="match status" value="1"/>
</dbReference>
<evidence type="ECO:0000313" key="4">
    <source>
        <dbReference type="Proteomes" id="UP001153954"/>
    </source>
</evidence>
<feature type="compositionally biased region" description="Basic and acidic residues" evidence="1">
    <location>
        <begin position="45"/>
        <end position="71"/>
    </location>
</feature>
<feature type="compositionally biased region" description="Basic and acidic residues" evidence="1">
    <location>
        <begin position="516"/>
        <end position="531"/>
    </location>
</feature>
<dbReference type="EMBL" id="CAKOGL010000022">
    <property type="protein sequence ID" value="CAH2099749.1"/>
    <property type="molecule type" value="Genomic_DNA"/>
</dbReference>
<feature type="region of interest" description="Disordered" evidence="1">
    <location>
        <begin position="246"/>
        <end position="441"/>
    </location>
</feature>
<dbReference type="PANTHER" id="PTHR46370">
    <property type="entry name" value="GPALPP MOTIFS-CONTAINING PROTEIN 1"/>
    <property type="match status" value="1"/>
</dbReference>
<feature type="compositionally biased region" description="Basic and acidic residues" evidence="1">
    <location>
        <begin position="565"/>
        <end position="574"/>
    </location>
</feature>